<gene>
    <name evidence="2" type="ORF">SNE25_21510</name>
</gene>
<evidence type="ECO:0000313" key="3">
    <source>
        <dbReference type="Proteomes" id="UP001324380"/>
    </source>
</evidence>
<evidence type="ECO:0008006" key="4">
    <source>
        <dbReference type="Google" id="ProtNLM"/>
    </source>
</evidence>
<evidence type="ECO:0000313" key="2">
    <source>
        <dbReference type="EMBL" id="WPU91898.1"/>
    </source>
</evidence>
<reference evidence="2 3" key="1">
    <citation type="submission" date="2023-11" db="EMBL/GenBank/DDBJ databases">
        <title>Analysis of the Genomes of Mucilaginibacter gossypii cycad 4 and M. sabulilitoris SNA2: microbes with the potential for plant growth promotion.</title>
        <authorList>
            <person name="Hirsch A.M."/>
            <person name="Humm E."/>
            <person name="Rubbi M."/>
            <person name="Del Vecchio G."/>
            <person name="Ha S.M."/>
            <person name="Pellegrini M."/>
            <person name="Gunsalus R.P."/>
        </authorList>
    </citation>
    <scope>NUCLEOTIDE SEQUENCE [LARGE SCALE GENOMIC DNA]</scope>
    <source>
        <strain evidence="2 3">SNA2</strain>
    </source>
</reference>
<dbReference type="Proteomes" id="UP001324380">
    <property type="component" value="Chromosome"/>
</dbReference>
<dbReference type="EMBL" id="CP139558">
    <property type="protein sequence ID" value="WPU91898.1"/>
    <property type="molecule type" value="Genomic_DNA"/>
</dbReference>
<feature type="transmembrane region" description="Helical" evidence="1">
    <location>
        <begin position="12"/>
        <end position="35"/>
    </location>
</feature>
<accession>A0ABZ0TI96</accession>
<sequence length="274" mass="29637">MAASSEKRISQLTWVILSALGFVLFVAAAIVLISFSNQTGNIKPQVFYFLLVMIGLIASGFLFGALKSHAKYSGKVYNGTLELGGPTVLFIIVIYLGIKFSSTPQNFTLKFTVFGSAGKNELVNKGMMKVLFNKPDSSLIENGTASFTDVSTDMQGKSVTVIPIVAGYYTSGQDVVVPNNGSAIEIHLTRKPDSTLVSGIVVNMNGQPVPEAVVTMADGLFRCVSDEFGNFRLALPYKDGTELPVRVYRKSKLCYNNTQLMSAKVPLTLQLHSP</sequence>
<feature type="transmembrane region" description="Helical" evidence="1">
    <location>
        <begin position="47"/>
        <end position="66"/>
    </location>
</feature>
<feature type="transmembrane region" description="Helical" evidence="1">
    <location>
        <begin position="78"/>
        <end position="98"/>
    </location>
</feature>
<dbReference type="InterPro" id="IPR008969">
    <property type="entry name" value="CarboxyPept-like_regulatory"/>
</dbReference>
<protein>
    <recommendedName>
        <fullName evidence="4">Carboxypeptidase regulatory-like domain-containing protein</fullName>
    </recommendedName>
</protein>
<keyword evidence="1" id="KW-0472">Membrane</keyword>
<organism evidence="2 3">
    <name type="scientific">Mucilaginibacter sabulilitoris</name>
    <dbReference type="NCBI Taxonomy" id="1173583"/>
    <lineage>
        <taxon>Bacteria</taxon>
        <taxon>Pseudomonadati</taxon>
        <taxon>Bacteroidota</taxon>
        <taxon>Sphingobacteriia</taxon>
        <taxon>Sphingobacteriales</taxon>
        <taxon>Sphingobacteriaceae</taxon>
        <taxon>Mucilaginibacter</taxon>
    </lineage>
</organism>
<keyword evidence="3" id="KW-1185">Reference proteome</keyword>
<dbReference type="RefSeq" id="WP_321561064.1">
    <property type="nucleotide sequence ID" value="NZ_CP139558.1"/>
</dbReference>
<evidence type="ECO:0000256" key="1">
    <source>
        <dbReference type="SAM" id="Phobius"/>
    </source>
</evidence>
<dbReference type="SUPFAM" id="SSF49464">
    <property type="entry name" value="Carboxypeptidase regulatory domain-like"/>
    <property type="match status" value="1"/>
</dbReference>
<proteinExistence type="predicted"/>
<keyword evidence="1" id="KW-1133">Transmembrane helix</keyword>
<keyword evidence="1" id="KW-0812">Transmembrane</keyword>
<name>A0ABZ0TI96_9SPHI</name>